<comment type="function">
    <text evidence="9">Involved in targeting and insertion of nascent membrane proteins into the cytoplasmic membrane. Binds to the hydrophobic signal sequence of the ribosome-nascent chain (RNC) as it emerges from the ribosomes. The SRP-RNC complex is then targeted to the cytoplasmic membrane where it interacts with the SRP receptor FtsY.</text>
</comment>
<evidence type="ECO:0000256" key="3">
    <source>
        <dbReference type="ARBA" id="ARBA00022801"/>
    </source>
</evidence>
<keyword evidence="9" id="KW-0963">Cytoplasm</keyword>
<dbReference type="PROSITE" id="PS00300">
    <property type="entry name" value="SRP54"/>
    <property type="match status" value="1"/>
</dbReference>
<evidence type="ECO:0000256" key="1">
    <source>
        <dbReference type="ARBA" id="ARBA00005450"/>
    </source>
</evidence>
<dbReference type="InterPro" id="IPR027417">
    <property type="entry name" value="P-loop_NTPase"/>
</dbReference>
<dbReference type="CDD" id="cd18539">
    <property type="entry name" value="SRP_G"/>
    <property type="match status" value="1"/>
</dbReference>
<keyword evidence="5 9" id="KW-0342">GTP-binding</keyword>
<dbReference type="SMART" id="SM00382">
    <property type="entry name" value="AAA"/>
    <property type="match status" value="1"/>
</dbReference>
<feature type="compositionally biased region" description="Basic residues" evidence="10">
    <location>
        <begin position="443"/>
        <end position="460"/>
    </location>
</feature>
<evidence type="ECO:0000259" key="11">
    <source>
        <dbReference type="PROSITE" id="PS00300"/>
    </source>
</evidence>
<dbReference type="PANTHER" id="PTHR11564:SF5">
    <property type="entry name" value="SIGNAL RECOGNITION PARTICLE SUBUNIT SRP54"/>
    <property type="match status" value="1"/>
</dbReference>
<dbReference type="InterPro" id="IPR000897">
    <property type="entry name" value="SRP54_GTPase_dom"/>
</dbReference>
<dbReference type="Proteomes" id="UP000251891">
    <property type="component" value="Unassembled WGS sequence"/>
</dbReference>
<dbReference type="SMART" id="SM00963">
    <property type="entry name" value="SRP54_N"/>
    <property type="match status" value="1"/>
</dbReference>
<dbReference type="SMART" id="SM00962">
    <property type="entry name" value="SRP54"/>
    <property type="match status" value="1"/>
</dbReference>
<dbReference type="GO" id="GO:0005525">
    <property type="term" value="F:GTP binding"/>
    <property type="evidence" value="ECO:0007669"/>
    <property type="project" value="UniProtKB-UniRule"/>
</dbReference>
<dbReference type="InterPro" id="IPR004125">
    <property type="entry name" value="Signal_recog_particle_SRP54_M"/>
</dbReference>
<evidence type="ECO:0000256" key="9">
    <source>
        <dbReference type="HAMAP-Rule" id="MF_00306"/>
    </source>
</evidence>
<dbReference type="EC" id="3.6.5.4" evidence="9"/>
<dbReference type="GO" id="GO:0008312">
    <property type="term" value="F:7S RNA binding"/>
    <property type="evidence" value="ECO:0007669"/>
    <property type="project" value="InterPro"/>
</dbReference>
<feature type="region of interest" description="Disordered" evidence="10">
    <location>
        <begin position="433"/>
        <end position="514"/>
    </location>
</feature>
<keyword evidence="13" id="KW-1185">Reference proteome</keyword>
<comment type="similarity">
    <text evidence="1 9">Belongs to the GTP-binding SRP family. SRP54 subfamily.</text>
</comment>
<feature type="binding site" evidence="9">
    <location>
        <begin position="250"/>
        <end position="253"/>
    </location>
    <ligand>
        <name>GTP</name>
        <dbReference type="ChEBI" id="CHEBI:37565"/>
    </ligand>
</feature>
<dbReference type="InterPro" id="IPR013822">
    <property type="entry name" value="Signal_recog_particl_SRP54_hlx"/>
</dbReference>
<dbReference type="InterPro" id="IPR004780">
    <property type="entry name" value="SRP"/>
</dbReference>
<dbReference type="Pfam" id="PF02978">
    <property type="entry name" value="SRP_SPB"/>
    <property type="match status" value="1"/>
</dbReference>
<feature type="domain" description="SRP54-type proteins GTP-binding" evidence="11">
    <location>
        <begin position="271"/>
        <end position="284"/>
    </location>
</feature>
<feature type="compositionally biased region" description="Low complexity" evidence="10">
    <location>
        <begin position="477"/>
        <end position="499"/>
    </location>
</feature>
<sequence length="514" mass="54757">MFETLSDRLTTVFSSLRSKGRLSESDINATAREIRVALLEADVALPVVKDFIAQIRERARGAEVSQALNPAQQVVKIVNDELINILGGETRRVRFAKRPPTVIMLAGLQGAGKTTLAGKLGRWLKSEGHAPLLVAADLQRPNAVQQLEVVGERAGVAVFAPEPGNGVGDPIEVARRSIEQARHAQHDVVVIDTAGRLGVDAEMMQQAADIRDAVEPDEILFVVDAMIGQDAVTTAQAFLDGVGFDGVVLTKLDGDARGGAALSVRHITGRPIMFASTGEKLEDFDVFHPDRMAGRILDMGDILTLIEQAEKAFDADQAAKMTTKFASGEDFTLDDFLEQMMMIRKLGPIGNLLGMLPGMGQMRDQVGNIDDKDLDRVAAIIRSMTPGERSAPKIINGSRRARIAKGSGVTVGEVGALVTRFFEAQKMMRQMAGGMGIPGMPGTRRKGAKAAAKGKKKGRQRSGDPRKRAGGPGAGGAAPQQAALPPSLPPGLSGQLPPGFQMPDLGNLQPPKKK</sequence>
<dbReference type="Pfam" id="PF02881">
    <property type="entry name" value="SRP54_N"/>
    <property type="match status" value="1"/>
</dbReference>
<dbReference type="SUPFAM" id="SSF47446">
    <property type="entry name" value="Signal peptide-binding domain"/>
    <property type="match status" value="1"/>
</dbReference>
<dbReference type="Gene3D" id="3.40.50.300">
    <property type="entry name" value="P-loop containing nucleotide triphosphate hydrolases"/>
    <property type="match status" value="1"/>
</dbReference>
<dbReference type="InterPro" id="IPR042101">
    <property type="entry name" value="SRP54_N_sf"/>
</dbReference>
<dbReference type="InterPro" id="IPR022941">
    <property type="entry name" value="SRP54"/>
</dbReference>
<comment type="catalytic activity">
    <reaction evidence="8 9">
        <text>GTP + H2O = GDP + phosphate + H(+)</text>
        <dbReference type="Rhea" id="RHEA:19669"/>
        <dbReference type="ChEBI" id="CHEBI:15377"/>
        <dbReference type="ChEBI" id="CHEBI:15378"/>
        <dbReference type="ChEBI" id="CHEBI:37565"/>
        <dbReference type="ChEBI" id="CHEBI:43474"/>
        <dbReference type="ChEBI" id="CHEBI:58189"/>
        <dbReference type="EC" id="3.6.5.4"/>
    </reaction>
</comment>
<keyword evidence="4 9" id="KW-0694">RNA-binding</keyword>
<comment type="domain">
    <text evidence="9">Composed of three domains: the N-terminal N domain, which is responsible for interactions with the ribosome, the central G domain, which binds GTP, and the C-terminal M domain, which binds the RNA and the signal sequence of the RNC.</text>
</comment>
<comment type="caution">
    <text evidence="12">The sequence shown here is derived from an EMBL/GenBank/DDBJ whole genome shotgun (WGS) entry which is preliminary data.</text>
</comment>
<evidence type="ECO:0000313" key="12">
    <source>
        <dbReference type="EMBL" id="RAY12475.1"/>
    </source>
</evidence>
<dbReference type="GO" id="GO:0003924">
    <property type="term" value="F:GTPase activity"/>
    <property type="evidence" value="ECO:0007669"/>
    <property type="project" value="UniProtKB-UniRule"/>
</dbReference>
<dbReference type="OrthoDB" id="9804720at2"/>
<dbReference type="RefSeq" id="WP_111870532.1">
    <property type="nucleotide sequence ID" value="NZ_QLYX01000013.1"/>
</dbReference>
<dbReference type="PANTHER" id="PTHR11564">
    <property type="entry name" value="SIGNAL RECOGNITION PARTICLE 54K PROTEIN SRP54"/>
    <property type="match status" value="1"/>
</dbReference>
<dbReference type="Pfam" id="PF00448">
    <property type="entry name" value="SRP54"/>
    <property type="match status" value="1"/>
</dbReference>
<dbReference type="AlphaFoldDB" id="A0A365H054"/>
<evidence type="ECO:0000256" key="7">
    <source>
        <dbReference type="ARBA" id="ARBA00023274"/>
    </source>
</evidence>
<gene>
    <name evidence="9" type="primary">ffh</name>
    <name evidence="12" type="ORF">DPM19_25395</name>
</gene>
<comment type="subcellular location">
    <subcellularLocation>
        <location evidence="9">Cytoplasm</location>
    </subcellularLocation>
    <text evidence="9">The SRP-RNC complex is targeted to the cytoplasmic membrane.</text>
</comment>
<reference evidence="12 13" key="1">
    <citation type="submission" date="2018-06" db="EMBL/GenBank/DDBJ databases">
        <title>Actinomadura craniellae sp. nov. isolated from marine sponge Craniella sp.</title>
        <authorList>
            <person name="Li L."/>
            <person name="Xu Q.H."/>
            <person name="Lin H.W."/>
            <person name="Lu Y.H."/>
        </authorList>
    </citation>
    <scope>NUCLEOTIDE SEQUENCE [LARGE SCALE GENOMIC DNA]</scope>
    <source>
        <strain evidence="12 13">LHW63021</strain>
    </source>
</reference>
<evidence type="ECO:0000256" key="8">
    <source>
        <dbReference type="ARBA" id="ARBA00048027"/>
    </source>
</evidence>
<dbReference type="GO" id="GO:0006614">
    <property type="term" value="P:SRP-dependent cotranslational protein targeting to membrane"/>
    <property type="evidence" value="ECO:0007669"/>
    <property type="project" value="InterPro"/>
</dbReference>
<evidence type="ECO:0000256" key="6">
    <source>
        <dbReference type="ARBA" id="ARBA00023135"/>
    </source>
</evidence>
<dbReference type="Gene3D" id="1.20.120.140">
    <property type="entry name" value="Signal recognition particle SRP54, nucleotide-binding domain"/>
    <property type="match status" value="1"/>
</dbReference>
<evidence type="ECO:0000256" key="4">
    <source>
        <dbReference type="ARBA" id="ARBA00022884"/>
    </source>
</evidence>
<dbReference type="SUPFAM" id="SSF52540">
    <property type="entry name" value="P-loop containing nucleoside triphosphate hydrolases"/>
    <property type="match status" value="1"/>
</dbReference>
<accession>A0A365H054</accession>
<dbReference type="Gene3D" id="1.10.260.30">
    <property type="entry name" value="Signal recognition particle, SRP54 subunit, M-domain"/>
    <property type="match status" value="1"/>
</dbReference>
<organism evidence="12 13">
    <name type="scientific">Actinomadura craniellae</name>
    <dbReference type="NCBI Taxonomy" id="2231787"/>
    <lineage>
        <taxon>Bacteria</taxon>
        <taxon>Bacillati</taxon>
        <taxon>Actinomycetota</taxon>
        <taxon>Actinomycetes</taxon>
        <taxon>Streptosporangiales</taxon>
        <taxon>Thermomonosporaceae</taxon>
        <taxon>Actinomadura</taxon>
    </lineage>
</organism>
<proteinExistence type="inferred from homology"/>
<evidence type="ECO:0000256" key="2">
    <source>
        <dbReference type="ARBA" id="ARBA00022741"/>
    </source>
</evidence>
<evidence type="ECO:0000256" key="10">
    <source>
        <dbReference type="SAM" id="MobiDB-lite"/>
    </source>
</evidence>
<dbReference type="NCBIfam" id="TIGR00959">
    <property type="entry name" value="ffh"/>
    <property type="match status" value="1"/>
</dbReference>
<name>A0A365H054_9ACTN</name>
<feature type="binding site" evidence="9">
    <location>
        <begin position="107"/>
        <end position="114"/>
    </location>
    <ligand>
        <name>GTP</name>
        <dbReference type="ChEBI" id="CHEBI:37565"/>
    </ligand>
</feature>
<keyword evidence="7 9" id="KW-0687">Ribonucleoprotein</keyword>
<evidence type="ECO:0000256" key="5">
    <source>
        <dbReference type="ARBA" id="ARBA00023134"/>
    </source>
</evidence>
<comment type="subunit">
    <text evidence="9">Part of the signal recognition particle protein translocation system, which is composed of SRP and FtsY.</text>
</comment>
<dbReference type="HAMAP" id="MF_00306">
    <property type="entry name" value="SRP54"/>
    <property type="match status" value="1"/>
</dbReference>
<keyword evidence="6 9" id="KW-0733">Signal recognition particle</keyword>
<keyword evidence="2 9" id="KW-0547">Nucleotide-binding</keyword>
<protein>
    <recommendedName>
        <fullName evidence="9">Signal recognition particle protein</fullName>
        <ecNumber evidence="9">3.6.5.4</ecNumber>
    </recommendedName>
    <alternativeName>
        <fullName evidence="9">Fifty-four homolog</fullName>
    </alternativeName>
</protein>
<keyword evidence="3 9" id="KW-0378">Hydrolase</keyword>
<dbReference type="EMBL" id="QLYX01000013">
    <property type="protein sequence ID" value="RAY12475.1"/>
    <property type="molecule type" value="Genomic_DNA"/>
</dbReference>
<dbReference type="InterPro" id="IPR003593">
    <property type="entry name" value="AAA+_ATPase"/>
</dbReference>
<evidence type="ECO:0000313" key="13">
    <source>
        <dbReference type="Proteomes" id="UP000251891"/>
    </source>
</evidence>
<dbReference type="InterPro" id="IPR036891">
    <property type="entry name" value="Signal_recog_part_SRP54_M_sf"/>
</dbReference>
<feature type="binding site" evidence="9">
    <location>
        <begin position="192"/>
        <end position="196"/>
    </location>
    <ligand>
        <name>GTP</name>
        <dbReference type="ChEBI" id="CHEBI:37565"/>
    </ligand>
</feature>
<dbReference type="GO" id="GO:0048500">
    <property type="term" value="C:signal recognition particle"/>
    <property type="evidence" value="ECO:0007669"/>
    <property type="project" value="UniProtKB-UniRule"/>
</dbReference>